<accession>A0A1H0S531</accession>
<dbReference type="InterPro" id="IPR016181">
    <property type="entry name" value="Acyl_CoA_acyltransferase"/>
</dbReference>
<reference evidence="3" key="1">
    <citation type="submission" date="2016-10" db="EMBL/GenBank/DDBJ databases">
        <authorList>
            <person name="Varghese N."/>
            <person name="Submissions S."/>
        </authorList>
    </citation>
    <scope>NUCLEOTIDE SEQUENCE [LARGE SCALE GENOMIC DNA]</scope>
    <source>
        <strain evidence="3">DSM 46732</strain>
    </source>
</reference>
<dbReference type="Pfam" id="PF00583">
    <property type="entry name" value="Acetyltransf_1"/>
    <property type="match status" value="1"/>
</dbReference>
<dbReference type="SUPFAM" id="SSF55729">
    <property type="entry name" value="Acyl-CoA N-acyltransferases (Nat)"/>
    <property type="match status" value="1"/>
</dbReference>
<dbReference type="OrthoDB" id="342444at2"/>
<organism evidence="2 3">
    <name type="scientific">Actinopolyspora xinjiangensis</name>
    <dbReference type="NCBI Taxonomy" id="405564"/>
    <lineage>
        <taxon>Bacteria</taxon>
        <taxon>Bacillati</taxon>
        <taxon>Actinomycetota</taxon>
        <taxon>Actinomycetes</taxon>
        <taxon>Actinopolysporales</taxon>
        <taxon>Actinopolysporaceae</taxon>
        <taxon>Actinopolyspora</taxon>
    </lineage>
</organism>
<gene>
    <name evidence="2" type="ORF">SAMN04487905_103386</name>
</gene>
<dbReference type="RefSeq" id="WP_092599431.1">
    <property type="nucleotide sequence ID" value="NZ_FNJR01000003.1"/>
</dbReference>
<dbReference type="Gene3D" id="3.40.630.30">
    <property type="match status" value="1"/>
</dbReference>
<sequence length="258" mass="28506">MPTDLADTAPRVASLAERPDLEPAVLAMDSSWPDYIRPDPVLVHWAFERHARHQLVALDDETDEVVARAASVPLRWSGATDDLPDTGWDEALRQCLADTHSGREPNTLCALEVAVAPDHKERKLSGRLLEALKEHARGSAHHSVVVPVRPSRKHTRPDLSMSEYLALTRPDGLPEDPWLRVHVRLGGEPLKICPVSMTISGSLAQWREWTGLPFDTSGPVEVPGALAPVAVDVEHDHAIYVEPNVWVRHALSEAPRRA</sequence>
<evidence type="ECO:0000259" key="1">
    <source>
        <dbReference type="Pfam" id="PF00583"/>
    </source>
</evidence>
<keyword evidence="3" id="KW-1185">Reference proteome</keyword>
<dbReference type="STRING" id="405564.SAMN04487905_103386"/>
<evidence type="ECO:0000313" key="3">
    <source>
        <dbReference type="Proteomes" id="UP000199497"/>
    </source>
</evidence>
<name>A0A1H0S531_9ACTN</name>
<dbReference type="Proteomes" id="UP000199497">
    <property type="component" value="Unassembled WGS sequence"/>
</dbReference>
<dbReference type="EMBL" id="FNJR01000003">
    <property type="protein sequence ID" value="SDP36883.1"/>
    <property type="molecule type" value="Genomic_DNA"/>
</dbReference>
<dbReference type="GO" id="GO:0016747">
    <property type="term" value="F:acyltransferase activity, transferring groups other than amino-acyl groups"/>
    <property type="evidence" value="ECO:0007669"/>
    <property type="project" value="InterPro"/>
</dbReference>
<proteinExistence type="predicted"/>
<protein>
    <recommendedName>
        <fullName evidence="1">N-acetyltransferase domain-containing protein</fullName>
    </recommendedName>
</protein>
<feature type="domain" description="N-acetyltransferase" evidence="1">
    <location>
        <begin position="33"/>
        <end position="152"/>
    </location>
</feature>
<dbReference type="InterPro" id="IPR000182">
    <property type="entry name" value="GNAT_dom"/>
</dbReference>
<evidence type="ECO:0000313" key="2">
    <source>
        <dbReference type="EMBL" id="SDP36883.1"/>
    </source>
</evidence>
<dbReference type="AlphaFoldDB" id="A0A1H0S531"/>